<gene>
    <name evidence="2" type="ORF">GSOID_T00031812001</name>
</gene>
<feature type="compositionally biased region" description="Basic and acidic residues" evidence="1">
    <location>
        <begin position="64"/>
        <end position="91"/>
    </location>
</feature>
<evidence type="ECO:0000313" key="2">
    <source>
        <dbReference type="EMBL" id="CBY32475.1"/>
    </source>
</evidence>
<name>E4YA88_OIKDI</name>
<dbReference type="AlphaFoldDB" id="E4YA88"/>
<dbReference type="EMBL" id="FN654355">
    <property type="protein sequence ID" value="CBY32475.1"/>
    <property type="molecule type" value="Genomic_DNA"/>
</dbReference>
<organism evidence="2">
    <name type="scientific">Oikopleura dioica</name>
    <name type="common">Tunicate</name>
    <dbReference type="NCBI Taxonomy" id="34765"/>
    <lineage>
        <taxon>Eukaryota</taxon>
        <taxon>Metazoa</taxon>
        <taxon>Chordata</taxon>
        <taxon>Tunicata</taxon>
        <taxon>Appendicularia</taxon>
        <taxon>Copelata</taxon>
        <taxon>Oikopleuridae</taxon>
        <taxon>Oikopleura</taxon>
    </lineage>
</organism>
<sequence>MSTSSDEVAILVCHIRDLQSKIEKDQKELNQLKEKVTSGEKEKIHYKEQVAELERILLLENEAHEATKKENTELRGKLDALKQDSVEKENNKDEEEDSSKDLTVENPKQTTFQSPEIDLDEILKMIKESEKRIAEAKAVDLLRLEEKIKQLKSSLPQ</sequence>
<reference evidence="2" key="1">
    <citation type="journal article" date="2010" name="Science">
        <title>Plasticity of animal genome architecture unmasked by rapid evolution of a pelagic tunicate.</title>
        <authorList>
            <person name="Denoeud F."/>
            <person name="Henriet S."/>
            <person name="Mungpakdee S."/>
            <person name="Aury J.M."/>
            <person name="Da Silva C."/>
            <person name="Brinkmann H."/>
            <person name="Mikhaleva J."/>
            <person name="Olsen L.C."/>
            <person name="Jubin C."/>
            <person name="Canestro C."/>
            <person name="Bouquet J.M."/>
            <person name="Danks G."/>
            <person name="Poulain J."/>
            <person name="Campsteijn C."/>
            <person name="Adamski M."/>
            <person name="Cross I."/>
            <person name="Yadetie F."/>
            <person name="Muffato M."/>
            <person name="Louis A."/>
            <person name="Butcher S."/>
            <person name="Tsagkogeorga G."/>
            <person name="Konrad A."/>
            <person name="Singh S."/>
            <person name="Jensen M.F."/>
            <person name="Cong E.H."/>
            <person name="Eikeseth-Otteraa H."/>
            <person name="Noel B."/>
            <person name="Anthouard V."/>
            <person name="Porcel B.M."/>
            <person name="Kachouri-Lafond R."/>
            <person name="Nishino A."/>
            <person name="Ugolini M."/>
            <person name="Chourrout P."/>
            <person name="Nishida H."/>
            <person name="Aasland R."/>
            <person name="Huzurbazar S."/>
            <person name="Westhof E."/>
            <person name="Delsuc F."/>
            <person name="Lehrach H."/>
            <person name="Reinhardt R."/>
            <person name="Weissenbach J."/>
            <person name="Roy S.W."/>
            <person name="Artiguenave F."/>
            <person name="Postlethwait J.H."/>
            <person name="Manak J.R."/>
            <person name="Thompson E.M."/>
            <person name="Jaillon O."/>
            <person name="Du Pasquier L."/>
            <person name="Boudinot P."/>
            <person name="Liberles D.A."/>
            <person name="Volff J.N."/>
            <person name="Philippe H."/>
            <person name="Lenhard B."/>
            <person name="Roest Crollius H."/>
            <person name="Wincker P."/>
            <person name="Chourrout D."/>
        </authorList>
    </citation>
    <scope>NUCLEOTIDE SEQUENCE [LARGE SCALE GENOMIC DNA]</scope>
</reference>
<proteinExistence type="predicted"/>
<accession>E4YA88</accession>
<feature type="region of interest" description="Disordered" evidence="1">
    <location>
        <begin position="64"/>
        <end position="115"/>
    </location>
</feature>
<protein>
    <submittedName>
        <fullName evidence="2">Uncharacterized protein</fullName>
    </submittedName>
</protein>
<dbReference type="Proteomes" id="UP000011014">
    <property type="component" value="Unassembled WGS sequence"/>
</dbReference>
<evidence type="ECO:0000256" key="1">
    <source>
        <dbReference type="SAM" id="MobiDB-lite"/>
    </source>
</evidence>